<dbReference type="Gene3D" id="1.20.1250.20">
    <property type="entry name" value="MFS general substrate transporter like domains"/>
    <property type="match status" value="1"/>
</dbReference>
<dbReference type="EMBL" id="JAUIRO010000002">
    <property type="protein sequence ID" value="KAK0727496.1"/>
    <property type="molecule type" value="Genomic_DNA"/>
</dbReference>
<dbReference type="AlphaFoldDB" id="A0AA40B4E1"/>
<dbReference type="Pfam" id="PF07690">
    <property type="entry name" value="MFS_1"/>
    <property type="match status" value="1"/>
</dbReference>
<dbReference type="InterPro" id="IPR011701">
    <property type="entry name" value="MFS"/>
</dbReference>
<dbReference type="PANTHER" id="PTHR23502">
    <property type="entry name" value="MAJOR FACILITATOR SUPERFAMILY"/>
    <property type="match status" value="1"/>
</dbReference>
<dbReference type="SUPFAM" id="SSF103473">
    <property type="entry name" value="MFS general substrate transporter"/>
    <property type="match status" value="1"/>
</dbReference>
<feature type="transmembrane region" description="Helical" evidence="6">
    <location>
        <begin position="483"/>
        <end position="508"/>
    </location>
</feature>
<dbReference type="CDD" id="cd17323">
    <property type="entry name" value="MFS_Tpo1_MDR_like"/>
    <property type="match status" value="1"/>
</dbReference>
<dbReference type="GO" id="GO:0005886">
    <property type="term" value="C:plasma membrane"/>
    <property type="evidence" value="ECO:0007669"/>
    <property type="project" value="TreeGrafter"/>
</dbReference>
<sequence length="543" mass="58127">MSAKTATDRGAEEKTLASVDACISASEDTSVQDGDSGIAIALSVVRADGNPDAPENVTYAILTFEPNDPGDPHNWSKGKKLRIVLTGILMCINSSMGSILTTNIFPQLQHTFGVPGGPQAVLPASLYLVGFMFGPLIFAPLSEGYGRKPVLVSGFALFGVATLGAVLARNWAVFLFFRFLCGTFGSPPLSVVGGVIADVFCNEVTRGRVIMAWSAATFAGPLLAPVLTGFVSPALGWRWTFWIALIMVSVSFIPVIALPETFATKILRTRAAKLNKKFKGRNFTAAGDVRKGSLWASLKTTLSRPLRLLFSEMLLALACVYMAFTYAVFYMMVQIFGTIFQGVYKFSLGIAGVAFSIMAIGTVSGCLFSLWYDNIGPRLGAKHPDKRAEYLRLPLACVGGPIFVISLVWLGWTATASVHWFVPLSALIPYGFAYQVIFVAMINYITDAYDIYAASALAACGTTRSIAGALIPLCVDKMLSSLGIAWSCTLLALISAVLGFVPFAFIMYGDKIRAASRFSATLKPQTDSPDGGSLARARSLTTV</sequence>
<evidence type="ECO:0000256" key="5">
    <source>
        <dbReference type="SAM" id="MobiDB-lite"/>
    </source>
</evidence>
<dbReference type="PROSITE" id="PS50850">
    <property type="entry name" value="MFS"/>
    <property type="match status" value="1"/>
</dbReference>
<evidence type="ECO:0000256" key="6">
    <source>
        <dbReference type="SAM" id="Phobius"/>
    </source>
</evidence>
<feature type="transmembrane region" description="Helical" evidence="6">
    <location>
        <begin position="150"/>
        <end position="168"/>
    </location>
</feature>
<accession>A0AA40B4E1</accession>
<comment type="subcellular location">
    <subcellularLocation>
        <location evidence="1">Membrane</location>
        <topology evidence="1">Multi-pass membrane protein</topology>
    </subcellularLocation>
</comment>
<evidence type="ECO:0000256" key="3">
    <source>
        <dbReference type="ARBA" id="ARBA00022989"/>
    </source>
</evidence>
<evidence type="ECO:0000313" key="8">
    <source>
        <dbReference type="EMBL" id="KAK0727496.1"/>
    </source>
</evidence>
<proteinExistence type="predicted"/>
<keyword evidence="2 6" id="KW-0812">Transmembrane</keyword>
<dbReference type="InterPro" id="IPR036259">
    <property type="entry name" value="MFS_trans_sf"/>
</dbReference>
<feature type="transmembrane region" description="Helical" evidence="6">
    <location>
        <begin position="120"/>
        <end position="138"/>
    </location>
</feature>
<dbReference type="GeneID" id="85316657"/>
<gene>
    <name evidence="8" type="ORF">B0T26DRAFT_138185</name>
</gene>
<keyword evidence="3 6" id="KW-1133">Transmembrane helix</keyword>
<name>A0AA40B4E1_9PEZI</name>
<dbReference type="Proteomes" id="UP001172101">
    <property type="component" value="Unassembled WGS sequence"/>
</dbReference>
<dbReference type="GO" id="GO:0022857">
    <property type="term" value="F:transmembrane transporter activity"/>
    <property type="evidence" value="ECO:0007669"/>
    <property type="project" value="InterPro"/>
</dbReference>
<dbReference type="RefSeq" id="XP_060300351.1">
    <property type="nucleotide sequence ID" value="XM_060433386.1"/>
</dbReference>
<feature type="transmembrane region" description="Helical" evidence="6">
    <location>
        <begin position="418"/>
        <end position="444"/>
    </location>
</feature>
<feature type="transmembrane region" description="Helical" evidence="6">
    <location>
        <begin position="346"/>
        <end position="372"/>
    </location>
</feature>
<feature type="transmembrane region" description="Helical" evidence="6">
    <location>
        <begin position="209"/>
        <end position="227"/>
    </location>
</feature>
<feature type="transmembrane region" description="Helical" evidence="6">
    <location>
        <begin position="451"/>
        <end position="471"/>
    </location>
</feature>
<evidence type="ECO:0000256" key="2">
    <source>
        <dbReference type="ARBA" id="ARBA00022692"/>
    </source>
</evidence>
<reference evidence="8" key="1">
    <citation type="submission" date="2023-06" db="EMBL/GenBank/DDBJ databases">
        <title>Genome-scale phylogeny and comparative genomics of the fungal order Sordariales.</title>
        <authorList>
            <consortium name="Lawrence Berkeley National Laboratory"/>
            <person name="Hensen N."/>
            <person name="Bonometti L."/>
            <person name="Westerberg I."/>
            <person name="Brannstrom I.O."/>
            <person name="Guillou S."/>
            <person name="Cros-Aarteil S."/>
            <person name="Calhoun S."/>
            <person name="Haridas S."/>
            <person name="Kuo A."/>
            <person name="Mondo S."/>
            <person name="Pangilinan J."/>
            <person name="Riley R."/>
            <person name="LaButti K."/>
            <person name="Andreopoulos B."/>
            <person name="Lipzen A."/>
            <person name="Chen C."/>
            <person name="Yanf M."/>
            <person name="Daum C."/>
            <person name="Ng V."/>
            <person name="Clum A."/>
            <person name="Steindorff A."/>
            <person name="Ohm R."/>
            <person name="Martin F."/>
            <person name="Silar P."/>
            <person name="Natvig D."/>
            <person name="Lalanne C."/>
            <person name="Gautier V."/>
            <person name="Ament-velasquez S.L."/>
            <person name="Kruys A."/>
            <person name="Hutchinson M.I."/>
            <person name="Powell A.J."/>
            <person name="Barry K."/>
            <person name="Miller A.N."/>
            <person name="Grigoriev I.V."/>
            <person name="Debuchy R."/>
            <person name="Gladieux P."/>
            <person name="Thoren M.H."/>
            <person name="Johannesson H."/>
        </authorList>
    </citation>
    <scope>NUCLEOTIDE SEQUENCE</scope>
    <source>
        <strain evidence="8">SMH2392-1A</strain>
    </source>
</reference>
<feature type="transmembrane region" description="Helical" evidence="6">
    <location>
        <begin position="239"/>
        <end position="258"/>
    </location>
</feature>
<keyword evidence="4 6" id="KW-0472">Membrane</keyword>
<feature type="domain" description="Major facilitator superfamily (MFS) profile" evidence="7">
    <location>
        <begin position="79"/>
        <end position="511"/>
    </location>
</feature>
<keyword evidence="9" id="KW-1185">Reference proteome</keyword>
<feature type="transmembrane region" description="Helical" evidence="6">
    <location>
        <begin position="314"/>
        <end position="340"/>
    </location>
</feature>
<evidence type="ECO:0000259" key="7">
    <source>
        <dbReference type="PROSITE" id="PS50850"/>
    </source>
</evidence>
<evidence type="ECO:0000313" key="9">
    <source>
        <dbReference type="Proteomes" id="UP001172101"/>
    </source>
</evidence>
<organism evidence="8 9">
    <name type="scientific">Lasiosphaeria miniovina</name>
    <dbReference type="NCBI Taxonomy" id="1954250"/>
    <lineage>
        <taxon>Eukaryota</taxon>
        <taxon>Fungi</taxon>
        <taxon>Dikarya</taxon>
        <taxon>Ascomycota</taxon>
        <taxon>Pezizomycotina</taxon>
        <taxon>Sordariomycetes</taxon>
        <taxon>Sordariomycetidae</taxon>
        <taxon>Sordariales</taxon>
        <taxon>Lasiosphaeriaceae</taxon>
        <taxon>Lasiosphaeria</taxon>
    </lineage>
</organism>
<feature type="transmembrane region" description="Helical" evidence="6">
    <location>
        <begin position="83"/>
        <end position="100"/>
    </location>
</feature>
<dbReference type="InterPro" id="IPR020846">
    <property type="entry name" value="MFS_dom"/>
</dbReference>
<protein>
    <submittedName>
        <fullName evidence="8">Major facilitator superfamily domain-containing protein</fullName>
    </submittedName>
</protein>
<feature type="region of interest" description="Disordered" evidence="5">
    <location>
        <begin position="524"/>
        <end position="543"/>
    </location>
</feature>
<feature type="transmembrane region" description="Helical" evidence="6">
    <location>
        <begin position="174"/>
        <end position="197"/>
    </location>
</feature>
<feature type="transmembrane region" description="Helical" evidence="6">
    <location>
        <begin position="393"/>
        <end position="412"/>
    </location>
</feature>
<dbReference type="PANTHER" id="PTHR23502:SF74">
    <property type="entry name" value="MAJOR FACILITATOR SUPERFAMILY (MFS) PROFILE DOMAIN-CONTAINING PROTEIN"/>
    <property type="match status" value="1"/>
</dbReference>
<evidence type="ECO:0000256" key="4">
    <source>
        <dbReference type="ARBA" id="ARBA00023136"/>
    </source>
</evidence>
<evidence type="ECO:0000256" key="1">
    <source>
        <dbReference type="ARBA" id="ARBA00004141"/>
    </source>
</evidence>
<comment type="caution">
    <text evidence="8">The sequence shown here is derived from an EMBL/GenBank/DDBJ whole genome shotgun (WGS) entry which is preliminary data.</text>
</comment>